<name>A0ABU0ZQR9_9ACTN</name>
<keyword evidence="3" id="KW-1185">Reference proteome</keyword>
<feature type="transmembrane region" description="Helical" evidence="1">
    <location>
        <begin position="197"/>
        <end position="215"/>
    </location>
</feature>
<gene>
    <name evidence="2" type="ORF">RB614_32785</name>
</gene>
<keyword evidence="1" id="KW-0812">Transmembrane</keyword>
<dbReference type="Pfam" id="PF18159">
    <property type="entry name" value="S_4TM"/>
    <property type="match status" value="1"/>
</dbReference>
<keyword evidence="1" id="KW-1133">Transmembrane helix</keyword>
<comment type="caution">
    <text evidence="2">The sequence shown here is derived from an EMBL/GenBank/DDBJ whole genome shotgun (WGS) entry which is preliminary data.</text>
</comment>
<feature type="transmembrane region" description="Helical" evidence="1">
    <location>
        <begin position="63"/>
        <end position="82"/>
    </location>
</feature>
<protein>
    <submittedName>
        <fullName evidence="2">S-4TM family putative pore-forming effector</fullName>
    </submittedName>
</protein>
<accession>A0ABU0ZQR9</accession>
<reference evidence="2 3" key="1">
    <citation type="submission" date="2023-08" db="EMBL/GenBank/DDBJ databases">
        <title>Phytohabitans sansha sp. nov., isolated from marine sediment.</title>
        <authorList>
            <person name="Zhao Y."/>
            <person name="Yi K."/>
        </authorList>
    </citation>
    <scope>NUCLEOTIDE SEQUENCE [LARGE SCALE GENOMIC DNA]</scope>
    <source>
        <strain evidence="2 3">ZYX-F-186</strain>
    </source>
</reference>
<dbReference type="InterPro" id="IPR049920">
    <property type="entry name" value="IK1_05631-like"/>
</dbReference>
<proteinExistence type="predicted"/>
<keyword evidence="1" id="KW-0472">Membrane</keyword>
<dbReference type="EMBL" id="JAVHUY010000040">
    <property type="protein sequence ID" value="MDQ7909308.1"/>
    <property type="molecule type" value="Genomic_DNA"/>
</dbReference>
<feature type="transmembrane region" description="Helical" evidence="1">
    <location>
        <begin position="38"/>
        <end position="57"/>
    </location>
</feature>
<evidence type="ECO:0000313" key="2">
    <source>
        <dbReference type="EMBL" id="MDQ7909308.1"/>
    </source>
</evidence>
<evidence type="ECO:0000256" key="1">
    <source>
        <dbReference type="SAM" id="Phobius"/>
    </source>
</evidence>
<evidence type="ECO:0000313" key="3">
    <source>
        <dbReference type="Proteomes" id="UP001230908"/>
    </source>
</evidence>
<feature type="transmembrane region" description="Helical" evidence="1">
    <location>
        <begin position="171"/>
        <end position="191"/>
    </location>
</feature>
<dbReference type="RefSeq" id="WP_308716564.1">
    <property type="nucleotide sequence ID" value="NZ_JAVHUY010000040.1"/>
</dbReference>
<organism evidence="2 3">
    <name type="scientific">Phytohabitans maris</name>
    <dbReference type="NCBI Taxonomy" id="3071409"/>
    <lineage>
        <taxon>Bacteria</taxon>
        <taxon>Bacillati</taxon>
        <taxon>Actinomycetota</taxon>
        <taxon>Actinomycetes</taxon>
        <taxon>Micromonosporales</taxon>
        <taxon>Micromonosporaceae</taxon>
    </lineage>
</organism>
<dbReference type="Proteomes" id="UP001230908">
    <property type="component" value="Unassembled WGS sequence"/>
</dbReference>
<sequence length="308" mass="33550">MESTVAPAPLSHRQNTREMAHLLKAMSAAHRRARRFDASYLSVSILVALSGLVATFVDVLAVPVSVVGGLWAVACGAGITAWTRREVQRAATIQEMFDVRLFELPWNTVAAGDPIGAAEVNWLAKRYRGGGSALRDYYDVPTLPRPYDVIACQMLNLAWGARIRRRYARTLLAGVFGWSAAGVVVGAFAGLTVTETVLWWYVPSLGVALVAWEAFRAQRDVAAGRERVLDLVWAEVRASAPGREAGLLEMARRVQDAILQTRTRDIRVPNWFFTRFAKADRADFRSVTAELAAVVRGRAAGGGPDAGG</sequence>